<dbReference type="SMART" id="SM00355">
    <property type="entry name" value="ZnF_C2H2"/>
    <property type="match status" value="2"/>
</dbReference>
<feature type="compositionally biased region" description="Polar residues" evidence="2">
    <location>
        <begin position="115"/>
        <end position="133"/>
    </location>
</feature>
<dbReference type="STRING" id="303698.A0A1V6T573"/>
<dbReference type="InterPro" id="IPR036236">
    <property type="entry name" value="Znf_C2H2_sf"/>
</dbReference>
<dbReference type="OrthoDB" id="2687452at2759"/>
<sequence>MPNCYSNTPYGYQDLDYPSWKPSFETAPENSFHNTIESEQPYHYDENATPISYPKISAFCRTLGPSTLMFQSPSLQEQQANLINGSLPLEWSSRQEATNNHSTPHGQLSAFHLGNQSEKPEASTNKSMDTVHSSRIPRFKPGQPSETRYSCGWQGCSYAGRFKSEATLMRHISSIHVSPNKFKCEYCGKQLNRKDRYKAHVQMVHLAKR</sequence>
<proteinExistence type="predicted"/>
<comment type="caution">
    <text evidence="4">The sequence shown here is derived from an EMBL/GenBank/DDBJ whole genome shotgun (WGS) entry which is preliminary data.</text>
</comment>
<keyword evidence="1" id="KW-0862">Zinc</keyword>
<dbReference type="GO" id="GO:0008270">
    <property type="term" value="F:zinc ion binding"/>
    <property type="evidence" value="ECO:0007669"/>
    <property type="project" value="UniProtKB-KW"/>
</dbReference>
<evidence type="ECO:0000256" key="1">
    <source>
        <dbReference type="PROSITE-ProRule" id="PRU00042"/>
    </source>
</evidence>
<name>A0A1V6T573_9EURO</name>
<dbReference type="PROSITE" id="PS50157">
    <property type="entry name" value="ZINC_FINGER_C2H2_2"/>
    <property type="match status" value="1"/>
</dbReference>
<dbReference type="Gene3D" id="3.30.160.60">
    <property type="entry name" value="Classic Zinc Finger"/>
    <property type="match status" value="2"/>
</dbReference>
<evidence type="ECO:0000259" key="3">
    <source>
        <dbReference type="PROSITE" id="PS50157"/>
    </source>
</evidence>
<feature type="region of interest" description="Disordered" evidence="2">
    <location>
        <begin position="115"/>
        <end position="143"/>
    </location>
</feature>
<keyword evidence="1" id="KW-0479">Metal-binding</keyword>
<feature type="domain" description="C2H2-type" evidence="3">
    <location>
        <begin position="182"/>
        <end position="209"/>
    </location>
</feature>
<keyword evidence="5" id="KW-1185">Reference proteome</keyword>
<accession>A0A1V6T573</accession>
<protein>
    <recommendedName>
        <fullName evidence="3">C2H2-type domain-containing protein</fullName>
    </recommendedName>
</protein>
<dbReference type="AlphaFoldDB" id="A0A1V6T573"/>
<dbReference type="Proteomes" id="UP000191285">
    <property type="component" value="Unassembled WGS sequence"/>
</dbReference>
<dbReference type="InterPro" id="IPR013087">
    <property type="entry name" value="Znf_C2H2_type"/>
</dbReference>
<dbReference type="PROSITE" id="PS00028">
    <property type="entry name" value="ZINC_FINGER_C2H2_1"/>
    <property type="match status" value="1"/>
</dbReference>
<dbReference type="SUPFAM" id="SSF57667">
    <property type="entry name" value="beta-beta-alpha zinc fingers"/>
    <property type="match status" value="1"/>
</dbReference>
<dbReference type="EMBL" id="MLKD01000012">
    <property type="protein sequence ID" value="OQE21291.1"/>
    <property type="molecule type" value="Genomic_DNA"/>
</dbReference>
<reference evidence="5" key="1">
    <citation type="journal article" date="2017" name="Nat. Microbiol.">
        <title>Global analysis of biosynthetic gene clusters reveals vast potential of secondary metabolite production in Penicillium species.</title>
        <authorList>
            <person name="Nielsen J.C."/>
            <person name="Grijseels S."/>
            <person name="Prigent S."/>
            <person name="Ji B."/>
            <person name="Dainat J."/>
            <person name="Nielsen K.F."/>
            <person name="Frisvad J.C."/>
            <person name="Workman M."/>
            <person name="Nielsen J."/>
        </authorList>
    </citation>
    <scope>NUCLEOTIDE SEQUENCE [LARGE SCALE GENOMIC DNA]</scope>
    <source>
        <strain evidence="5">IBT 24891</strain>
    </source>
</reference>
<gene>
    <name evidence="4" type="ORF">PENSTE_c012G03664</name>
</gene>
<evidence type="ECO:0000256" key="2">
    <source>
        <dbReference type="SAM" id="MobiDB-lite"/>
    </source>
</evidence>
<evidence type="ECO:0000313" key="5">
    <source>
        <dbReference type="Proteomes" id="UP000191285"/>
    </source>
</evidence>
<organism evidence="4 5">
    <name type="scientific">Penicillium steckii</name>
    <dbReference type="NCBI Taxonomy" id="303698"/>
    <lineage>
        <taxon>Eukaryota</taxon>
        <taxon>Fungi</taxon>
        <taxon>Dikarya</taxon>
        <taxon>Ascomycota</taxon>
        <taxon>Pezizomycotina</taxon>
        <taxon>Eurotiomycetes</taxon>
        <taxon>Eurotiomycetidae</taxon>
        <taxon>Eurotiales</taxon>
        <taxon>Aspergillaceae</taxon>
        <taxon>Penicillium</taxon>
    </lineage>
</organism>
<keyword evidence="1" id="KW-0863">Zinc-finger</keyword>
<evidence type="ECO:0000313" key="4">
    <source>
        <dbReference type="EMBL" id="OQE21291.1"/>
    </source>
</evidence>